<protein>
    <recommendedName>
        <fullName evidence="1">Aspartate/glutamate/uridylate kinase domain-containing protein</fullName>
    </recommendedName>
</protein>
<dbReference type="InterPro" id="IPR001048">
    <property type="entry name" value="Asp/Glu/Uridylate_kinase"/>
</dbReference>
<comment type="caution">
    <text evidence="2">The sequence shown here is derived from an EMBL/GenBank/DDBJ whole genome shotgun (WGS) entry which is preliminary data.</text>
</comment>
<evidence type="ECO:0000313" key="2">
    <source>
        <dbReference type="EMBL" id="OGI91485.1"/>
    </source>
</evidence>
<dbReference type="EMBL" id="MFVH01000028">
    <property type="protein sequence ID" value="OGI91485.1"/>
    <property type="molecule type" value="Genomic_DNA"/>
</dbReference>
<dbReference type="SUPFAM" id="SSF53633">
    <property type="entry name" value="Carbamate kinase-like"/>
    <property type="match status" value="1"/>
</dbReference>
<dbReference type="AlphaFoldDB" id="A0A1F6XBQ1"/>
<dbReference type="InterPro" id="IPR036393">
    <property type="entry name" value="AceGlu_kinase-like_sf"/>
</dbReference>
<evidence type="ECO:0000259" key="1">
    <source>
        <dbReference type="Pfam" id="PF00696"/>
    </source>
</evidence>
<proteinExistence type="predicted"/>
<gene>
    <name evidence="2" type="ORF">A2933_01960</name>
</gene>
<evidence type="ECO:0000313" key="3">
    <source>
        <dbReference type="Proteomes" id="UP000179381"/>
    </source>
</evidence>
<dbReference type="Pfam" id="PF00696">
    <property type="entry name" value="AA_kinase"/>
    <property type="match status" value="1"/>
</dbReference>
<dbReference type="Gene3D" id="3.40.1160.10">
    <property type="entry name" value="Acetylglutamate kinase-like"/>
    <property type="match status" value="2"/>
</dbReference>
<organism evidence="2 3">
    <name type="scientific">Candidatus Nomurabacteria bacterium RIFCSPLOWO2_01_FULL_46_18</name>
    <dbReference type="NCBI Taxonomy" id="1801783"/>
    <lineage>
        <taxon>Bacteria</taxon>
        <taxon>Candidatus Nomuraibacteriota</taxon>
    </lineage>
</organism>
<feature type="domain" description="Aspartate/glutamate/uridylate kinase" evidence="1">
    <location>
        <begin position="86"/>
        <end position="189"/>
    </location>
</feature>
<sequence>MKKETIVISLGGSLIVPDAIDVKFLQGFRKILTKFSNYKFIIAPGGGKTARKYATALMFLGGKSINDSDWLGIYSIRLNCLFLSFLFKKNKNVTVMQSPNAKPGQTSDSHAVEYAKYHGAKVVINLSNIDYVYDKNPKKHKDAKPIKNISWKDFRKIIGGKWRANESWPFDPVASKMAEGLKLKVVFMNGKPIDNFKNYLKGEKFRGTIIS</sequence>
<accession>A0A1F6XBQ1</accession>
<dbReference type="Proteomes" id="UP000179381">
    <property type="component" value="Unassembled WGS sequence"/>
</dbReference>
<name>A0A1F6XBQ1_9BACT</name>
<reference evidence="2 3" key="1">
    <citation type="journal article" date="2016" name="Nat. Commun.">
        <title>Thousands of microbial genomes shed light on interconnected biogeochemical processes in an aquifer system.</title>
        <authorList>
            <person name="Anantharaman K."/>
            <person name="Brown C.T."/>
            <person name="Hug L.A."/>
            <person name="Sharon I."/>
            <person name="Castelle C.J."/>
            <person name="Probst A.J."/>
            <person name="Thomas B.C."/>
            <person name="Singh A."/>
            <person name="Wilkins M.J."/>
            <person name="Karaoz U."/>
            <person name="Brodie E.L."/>
            <person name="Williams K.H."/>
            <person name="Hubbard S.S."/>
            <person name="Banfield J.F."/>
        </authorList>
    </citation>
    <scope>NUCLEOTIDE SEQUENCE [LARGE SCALE GENOMIC DNA]</scope>
</reference>